<feature type="compositionally biased region" description="Basic and acidic residues" evidence="1">
    <location>
        <begin position="16"/>
        <end position="28"/>
    </location>
</feature>
<evidence type="ECO:0008006" key="4">
    <source>
        <dbReference type="Google" id="ProtNLM"/>
    </source>
</evidence>
<keyword evidence="3" id="KW-1185">Reference proteome</keyword>
<reference evidence="2 3" key="1">
    <citation type="submission" date="2023-02" db="EMBL/GenBank/DDBJ databases">
        <authorList>
            <person name="Maleckis M."/>
        </authorList>
    </citation>
    <scope>NUCLEOTIDE SEQUENCE [LARGE SCALE GENOMIC DNA]</scope>
    <source>
        <strain evidence="2 3">P8-A2</strain>
    </source>
</reference>
<feature type="region of interest" description="Disordered" evidence="1">
    <location>
        <begin position="1"/>
        <end position="45"/>
    </location>
</feature>
<evidence type="ECO:0000313" key="3">
    <source>
        <dbReference type="Proteomes" id="UP001257627"/>
    </source>
</evidence>
<comment type="caution">
    <text evidence="2">The sequence shown here is derived from an EMBL/GenBank/DDBJ whole genome shotgun (WGS) entry which is preliminary data.</text>
</comment>
<proteinExistence type="predicted"/>
<evidence type="ECO:0000256" key="1">
    <source>
        <dbReference type="SAM" id="MobiDB-lite"/>
    </source>
</evidence>
<protein>
    <recommendedName>
        <fullName evidence="4">Transposase</fullName>
    </recommendedName>
</protein>
<accession>A0ABU3V4M9</accession>
<gene>
    <name evidence="2" type="ORF">PU648_54580</name>
</gene>
<sequence>MRTPVPVPWISPQGERSPKHGKEFRSARPETWGEPDAVTTQVTDRYGTTRAMAWDRIHPG</sequence>
<dbReference type="EMBL" id="JARAKF010000002">
    <property type="protein sequence ID" value="MDU9001134.1"/>
    <property type="molecule type" value="Genomic_DNA"/>
</dbReference>
<dbReference type="Proteomes" id="UP001257627">
    <property type="component" value="Unassembled WGS sequence"/>
</dbReference>
<evidence type="ECO:0000313" key="2">
    <source>
        <dbReference type="EMBL" id="MDU9001134.1"/>
    </source>
</evidence>
<name>A0ABU3V4M9_9ACTN</name>
<organism evidence="2 3">
    <name type="scientific">Streptomyces mirabilis</name>
    <dbReference type="NCBI Taxonomy" id="68239"/>
    <lineage>
        <taxon>Bacteria</taxon>
        <taxon>Bacillati</taxon>
        <taxon>Actinomycetota</taxon>
        <taxon>Actinomycetes</taxon>
        <taxon>Kitasatosporales</taxon>
        <taxon>Streptomycetaceae</taxon>
        <taxon>Streptomyces</taxon>
    </lineage>
</organism>